<gene>
    <name evidence="3" type="ORF">LSAT_V11C500234650</name>
</gene>
<sequence length="650" mass="75212">MVQTISMESTTSMPLSENVYLTTSKFDSCDDLLKSVREFYYSKGYGISIRGSRKDKHVILQCDRGGLYRDIRGISGKRKKTTGSRLINCPFKLLGKRSSDGAWIFDVKDLSHNHEPSTDISGHPSFRQLPSESIKSVKEMTKAGTPPRQILSSLHQQTPNLPVISRNIYNVKRKIRRENLRNRPMINALFEELDEGGFIYDISQNAEGWISRLFIAHPLSIKLAKAFSNIFLMDCTYKTNKYNMPLLDIIGVSCFNTAFYSGFVFLEREDEENYSWALRAFKEIIGQDPCVIMSDRELALINAIKKVFPTTSNLLCVWNIEKNVLANCKKYFGRAEEFDIFMSDWNNVVYSTTEALFEENWFEFTSIHKEKKDAIEYIKNVWLPWKEKFVSAWTDKYLHFGNRSSSRVEGAHDKLKQYLQVSTGDLREVKEKICLVVEHEFNEIKVKLSSEKIHVHHDGTMPLFRELHYHVSHFALKEIYKKYGFTKDGSMTPCTGHYMATMGLPCAHKIKYWQGTTFPLDLIHPQWRIDTLSLNSQNDLHDENTGRLDELLNELRSTYQRWPLNKKKHALSLITELLNQSDAFFEPVVQRPKGRPPKSKKKGGITSTTRDPSRFELIESSQRRNEANGENNLFDLNVYPLDTFDLDGPF</sequence>
<dbReference type="PANTHER" id="PTHR31569:SF4">
    <property type="entry name" value="SWIM-TYPE DOMAIN-CONTAINING PROTEIN"/>
    <property type="match status" value="1"/>
</dbReference>
<comment type="caution">
    <text evidence="3">The sequence shown here is derived from an EMBL/GenBank/DDBJ whole genome shotgun (WGS) entry which is preliminary data.</text>
</comment>
<feature type="compositionally biased region" description="Basic and acidic residues" evidence="1">
    <location>
        <begin position="611"/>
        <end position="627"/>
    </location>
</feature>
<feature type="compositionally biased region" description="Basic residues" evidence="1">
    <location>
        <begin position="592"/>
        <end position="603"/>
    </location>
</feature>
<evidence type="ECO:0000313" key="4">
    <source>
        <dbReference type="Proteomes" id="UP000235145"/>
    </source>
</evidence>
<reference evidence="3 4" key="1">
    <citation type="journal article" date="2017" name="Nat. Commun.">
        <title>Genome assembly with in vitro proximity ligation data and whole-genome triplication in lettuce.</title>
        <authorList>
            <person name="Reyes-Chin-Wo S."/>
            <person name="Wang Z."/>
            <person name="Yang X."/>
            <person name="Kozik A."/>
            <person name="Arikit S."/>
            <person name="Song C."/>
            <person name="Xia L."/>
            <person name="Froenicke L."/>
            <person name="Lavelle D.O."/>
            <person name="Truco M.J."/>
            <person name="Xia R."/>
            <person name="Zhu S."/>
            <person name="Xu C."/>
            <person name="Xu H."/>
            <person name="Xu X."/>
            <person name="Cox K."/>
            <person name="Korf I."/>
            <person name="Meyers B.C."/>
            <person name="Michelmore R.W."/>
        </authorList>
    </citation>
    <scope>NUCLEOTIDE SEQUENCE [LARGE SCALE GENOMIC DNA]</scope>
    <source>
        <strain evidence="4">cv. Salinas</strain>
        <tissue evidence="3">Seedlings</tissue>
    </source>
</reference>
<dbReference type="InterPro" id="IPR052579">
    <property type="entry name" value="Zinc_finger_SWIM"/>
</dbReference>
<dbReference type="PANTHER" id="PTHR31569">
    <property type="entry name" value="SWIM-TYPE DOMAIN-CONTAINING PROTEIN"/>
    <property type="match status" value="1"/>
</dbReference>
<dbReference type="AlphaFoldDB" id="A0A9R1VFF5"/>
<keyword evidence="4" id="KW-1185">Reference proteome</keyword>
<organism evidence="3 4">
    <name type="scientific">Lactuca sativa</name>
    <name type="common">Garden lettuce</name>
    <dbReference type="NCBI Taxonomy" id="4236"/>
    <lineage>
        <taxon>Eukaryota</taxon>
        <taxon>Viridiplantae</taxon>
        <taxon>Streptophyta</taxon>
        <taxon>Embryophyta</taxon>
        <taxon>Tracheophyta</taxon>
        <taxon>Spermatophyta</taxon>
        <taxon>Magnoliopsida</taxon>
        <taxon>eudicotyledons</taxon>
        <taxon>Gunneridae</taxon>
        <taxon>Pentapetalae</taxon>
        <taxon>asterids</taxon>
        <taxon>campanulids</taxon>
        <taxon>Asterales</taxon>
        <taxon>Asteraceae</taxon>
        <taxon>Cichorioideae</taxon>
        <taxon>Cichorieae</taxon>
        <taxon>Lactucinae</taxon>
        <taxon>Lactuca</taxon>
    </lineage>
</organism>
<dbReference type="EMBL" id="NBSK02000005">
    <property type="protein sequence ID" value="KAJ0203768.1"/>
    <property type="molecule type" value="Genomic_DNA"/>
</dbReference>
<feature type="region of interest" description="Disordered" evidence="1">
    <location>
        <begin position="589"/>
        <end position="628"/>
    </location>
</feature>
<proteinExistence type="predicted"/>
<feature type="domain" description="MULE transposase" evidence="2">
    <location>
        <begin position="231"/>
        <end position="323"/>
    </location>
</feature>
<dbReference type="Proteomes" id="UP000235145">
    <property type="component" value="Unassembled WGS sequence"/>
</dbReference>
<accession>A0A9R1VFF5</accession>
<evidence type="ECO:0000259" key="2">
    <source>
        <dbReference type="Pfam" id="PF10551"/>
    </source>
</evidence>
<name>A0A9R1VFF5_LACSA</name>
<protein>
    <recommendedName>
        <fullName evidence="2">MULE transposase domain-containing protein</fullName>
    </recommendedName>
</protein>
<evidence type="ECO:0000256" key="1">
    <source>
        <dbReference type="SAM" id="MobiDB-lite"/>
    </source>
</evidence>
<dbReference type="InterPro" id="IPR018289">
    <property type="entry name" value="MULE_transposase_dom"/>
</dbReference>
<evidence type="ECO:0000313" key="3">
    <source>
        <dbReference type="EMBL" id="KAJ0203768.1"/>
    </source>
</evidence>
<dbReference type="Pfam" id="PF10551">
    <property type="entry name" value="MULE"/>
    <property type="match status" value="1"/>
</dbReference>